<accession>X1N427</accession>
<proteinExistence type="predicted"/>
<evidence type="ECO:0000256" key="1">
    <source>
        <dbReference type="SAM" id="MobiDB-lite"/>
    </source>
</evidence>
<dbReference type="AlphaFoldDB" id="X1N427"/>
<reference evidence="2" key="1">
    <citation type="journal article" date="2014" name="Front. Microbiol.">
        <title>High frequency of phylogenetically diverse reductive dehalogenase-homologous genes in deep subseafloor sedimentary metagenomes.</title>
        <authorList>
            <person name="Kawai M."/>
            <person name="Futagami T."/>
            <person name="Toyoda A."/>
            <person name="Takaki Y."/>
            <person name="Nishi S."/>
            <person name="Hori S."/>
            <person name="Arai W."/>
            <person name="Tsubouchi T."/>
            <person name="Morono Y."/>
            <person name="Uchiyama I."/>
            <person name="Ito T."/>
            <person name="Fujiyama A."/>
            <person name="Inagaki F."/>
            <person name="Takami H."/>
        </authorList>
    </citation>
    <scope>NUCLEOTIDE SEQUENCE</scope>
    <source>
        <strain evidence="2">Expedition CK06-06</strain>
    </source>
</reference>
<sequence>MFQVNDPEDKKQATVKSGNGELNTKSEMPVQKGKKEPSA</sequence>
<evidence type="ECO:0000313" key="2">
    <source>
        <dbReference type="EMBL" id="GAI21595.1"/>
    </source>
</evidence>
<feature type="region of interest" description="Disordered" evidence="1">
    <location>
        <begin position="1"/>
        <end position="39"/>
    </location>
</feature>
<name>X1N427_9ZZZZ</name>
<dbReference type="EMBL" id="BARV01013343">
    <property type="protein sequence ID" value="GAI21595.1"/>
    <property type="molecule type" value="Genomic_DNA"/>
</dbReference>
<feature type="compositionally biased region" description="Polar residues" evidence="1">
    <location>
        <begin position="14"/>
        <end position="26"/>
    </location>
</feature>
<organism evidence="2">
    <name type="scientific">marine sediment metagenome</name>
    <dbReference type="NCBI Taxonomy" id="412755"/>
    <lineage>
        <taxon>unclassified sequences</taxon>
        <taxon>metagenomes</taxon>
        <taxon>ecological metagenomes</taxon>
    </lineage>
</organism>
<protein>
    <submittedName>
        <fullName evidence="2">Uncharacterized protein</fullName>
    </submittedName>
</protein>
<gene>
    <name evidence="2" type="ORF">S06H3_24157</name>
</gene>
<comment type="caution">
    <text evidence="2">The sequence shown here is derived from an EMBL/GenBank/DDBJ whole genome shotgun (WGS) entry which is preliminary data.</text>
</comment>